<organism evidence="2 3">
    <name type="scientific">Apteryx mantelli</name>
    <name type="common">North Island brown kiwi</name>
    <dbReference type="NCBI Taxonomy" id="2696672"/>
    <lineage>
        <taxon>Eukaryota</taxon>
        <taxon>Metazoa</taxon>
        <taxon>Chordata</taxon>
        <taxon>Craniata</taxon>
        <taxon>Vertebrata</taxon>
        <taxon>Euteleostomi</taxon>
        <taxon>Archelosauria</taxon>
        <taxon>Archosauria</taxon>
        <taxon>Dinosauria</taxon>
        <taxon>Saurischia</taxon>
        <taxon>Theropoda</taxon>
        <taxon>Coelurosauria</taxon>
        <taxon>Aves</taxon>
        <taxon>Palaeognathae</taxon>
        <taxon>Apterygiformes</taxon>
        <taxon>Apterygidae</taxon>
        <taxon>Apteryx</taxon>
    </lineage>
</organism>
<keyword evidence="2" id="KW-1185">Reference proteome</keyword>
<dbReference type="InterPro" id="IPR050143">
    <property type="entry name" value="TRIM/RBCC"/>
</dbReference>
<dbReference type="SMART" id="SM00589">
    <property type="entry name" value="PRY"/>
    <property type="match status" value="1"/>
</dbReference>
<dbReference type="InterPro" id="IPR003877">
    <property type="entry name" value="SPRY_dom"/>
</dbReference>
<dbReference type="Proteomes" id="UP001652627">
    <property type="component" value="Chromosome 34"/>
</dbReference>
<dbReference type="Pfam" id="PF00622">
    <property type="entry name" value="SPRY"/>
    <property type="match status" value="1"/>
</dbReference>
<dbReference type="GeneID" id="136994906"/>
<evidence type="ECO:0000313" key="3">
    <source>
        <dbReference type="RefSeq" id="XP_067170428.1"/>
    </source>
</evidence>
<dbReference type="InterPro" id="IPR001870">
    <property type="entry name" value="B30.2/SPRY"/>
</dbReference>
<evidence type="ECO:0000259" key="1">
    <source>
        <dbReference type="PROSITE" id="PS50188"/>
    </source>
</evidence>
<dbReference type="InterPro" id="IPR043136">
    <property type="entry name" value="B30.2/SPRY_sf"/>
</dbReference>
<protein>
    <submittedName>
        <fullName evidence="3">E3 ubiquitin-protein ligase TRIM39-like</fullName>
    </submittedName>
</protein>
<feature type="domain" description="B30.2/SPRY" evidence="1">
    <location>
        <begin position="22"/>
        <end position="218"/>
    </location>
</feature>
<sequence length="233" mass="26311">MANQRELCLLSKQQPITLSVSVSDSLRSELEFRRARSYMVTITLDTACKHPELTVSSDLRTVQHESPTQEPSVEPQLPIVVAREGFASGQQYWEVQLWDGLDWEVGVLTESVRENLKKGSWQDLPEHGVCSLRRVKEKFLPEEANTVIQQRTEKPTVVGVDLDLSQSTLSFYDVAVSASILKISIEESTKFYPFFRPGLGKAGEKGKPLSINNNTDWDFPQTFKSDMRFAKAS</sequence>
<dbReference type="SUPFAM" id="SSF49899">
    <property type="entry name" value="Concanavalin A-like lectins/glucanases"/>
    <property type="match status" value="1"/>
</dbReference>
<dbReference type="PANTHER" id="PTHR24103">
    <property type="entry name" value="E3 UBIQUITIN-PROTEIN LIGASE TRIM"/>
    <property type="match status" value="1"/>
</dbReference>
<dbReference type="InterPro" id="IPR003879">
    <property type="entry name" value="Butyrophylin_SPRY"/>
</dbReference>
<dbReference type="InterPro" id="IPR013320">
    <property type="entry name" value="ConA-like_dom_sf"/>
</dbReference>
<proteinExistence type="predicted"/>
<name>A0ABM4FZQ0_9AVES</name>
<evidence type="ECO:0000313" key="2">
    <source>
        <dbReference type="Proteomes" id="UP001652627"/>
    </source>
</evidence>
<dbReference type="Gene3D" id="2.60.120.920">
    <property type="match status" value="1"/>
</dbReference>
<dbReference type="InterPro" id="IPR006574">
    <property type="entry name" value="PRY"/>
</dbReference>
<reference evidence="3" key="1">
    <citation type="submission" date="2025-08" db="UniProtKB">
        <authorList>
            <consortium name="RefSeq"/>
        </authorList>
    </citation>
    <scope>IDENTIFICATION</scope>
    <source>
        <tissue evidence="3">Blood</tissue>
    </source>
</reference>
<dbReference type="RefSeq" id="XP_067170428.1">
    <property type="nucleotide sequence ID" value="XM_067314327.1"/>
</dbReference>
<dbReference type="PROSITE" id="PS50188">
    <property type="entry name" value="B302_SPRY"/>
    <property type="match status" value="1"/>
</dbReference>
<gene>
    <name evidence="3" type="primary">LOC136994906</name>
</gene>
<accession>A0ABM4FZQ0</accession>
<dbReference type="PRINTS" id="PR01407">
    <property type="entry name" value="BUTYPHLNCDUF"/>
</dbReference>